<keyword evidence="2" id="KW-1185">Reference proteome</keyword>
<gene>
    <name evidence="1" type="ORF">HF521_012458</name>
</gene>
<feature type="non-terminal residue" evidence="1">
    <location>
        <position position="175"/>
    </location>
</feature>
<dbReference type="Proteomes" id="UP000606274">
    <property type="component" value="Unassembled WGS sequence"/>
</dbReference>
<feature type="non-terminal residue" evidence="1">
    <location>
        <position position="1"/>
    </location>
</feature>
<organism evidence="1 2">
    <name type="scientific">Silurus meridionalis</name>
    <name type="common">Southern catfish</name>
    <name type="synonym">Silurus soldatovi meridionalis</name>
    <dbReference type="NCBI Taxonomy" id="175797"/>
    <lineage>
        <taxon>Eukaryota</taxon>
        <taxon>Metazoa</taxon>
        <taxon>Chordata</taxon>
        <taxon>Craniata</taxon>
        <taxon>Vertebrata</taxon>
        <taxon>Euteleostomi</taxon>
        <taxon>Actinopterygii</taxon>
        <taxon>Neopterygii</taxon>
        <taxon>Teleostei</taxon>
        <taxon>Ostariophysi</taxon>
        <taxon>Siluriformes</taxon>
        <taxon>Siluridae</taxon>
        <taxon>Silurus</taxon>
    </lineage>
</organism>
<dbReference type="EMBL" id="JABFDY010000023">
    <property type="protein sequence ID" value="KAF7690654.1"/>
    <property type="molecule type" value="Genomic_DNA"/>
</dbReference>
<evidence type="ECO:0000313" key="2">
    <source>
        <dbReference type="Proteomes" id="UP000606274"/>
    </source>
</evidence>
<dbReference type="AlphaFoldDB" id="A0A8T0AEV5"/>
<proteinExistence type="predicted"/>
<evidence type="ECO:0008006" key="3">
    <source>
        <dbReference type="Google" id="ProtNLM"/>
    </source>
</evidence>
<name>A0A8T0AEV5_SILME</name>
<sequence>DSGDTRCMWQGIQAITNYKMTSPACDPDASLPDALNNFYARFKVQNNIVAMKTTLPPNDQVLCLTTAELRKILCRVNPRKSAGPDNIPGRVFRECAQQLADVFTDIFNISLISTIVPTCLKTMTIVPVPKKSTVSCLNDYHPVALTPIMMKCFERLVMRHIKNQLPPALDPMQFA</sequence>
<evidence type="ECO:0000313" key="1">
    <source>
        <dbReference type="EMBL" id="KAF7690654.1"/>
    </source>
</evidence>
<dbReference type="PANTHER" id="PTHR47510">
    <property type="entry name" value="REVERSE TRANSCRIPTASE DOMAIN-CONTAINING PROTEIN"/>
    <property type="match status" value="1"/>
</dbReference>
<reference evidence="1" key="1">
    <citation type="submission" date="2020-08" db="EMBL/GenBank/DDBJ databases">
        <title>Chromosome-level assembly of Southern catfish (Silurus meridionalis) provides insights into visual adaptation to the nocturnal and benthic lifestyles.</title>
        <authorList>
            <person name="Zhang Y."/>
            <person name="Wang D."/>
            <person name="Peng Z."/>
        </authorList>
    </citation>
    <scope>NUCLEOTIDE SEQUENCE</scope>
    <source>
        <strain evidence="1">SWU-2019-XX</strain>
        <tissue evidence="1">Muscle</tissue>
    </source>
</reference>
<accession>A0A8T0AEV5</accession>
<dbReference type="PANTHER" id="PTHR47510:SF3">
    <property type="entry name" value="ENDO_EXONUCLEASE_PHOSPHATASE DOMAIN-CONTAINING PROTEIN"/>
    <property type="match status" value="1"/>
</dbReference>
<comment type="caution">
    <text evidence="1">The sequence shown here is derived from an EMBL/GenBank/DDBJ whole genome shotgun (WGS) entry which is preliminary data.</text>
</comment>
<protein>
    <recommendedName>
        <fullName evidence="3">Reverse transcriptase domain-containing protein</fullName>
    </recommendedName>
</protein>